<organism evidence="3">
    <name type="scientific">uncultured marine thaumarchaeote AD1000_72_F04</name>
    <dbReference type="NCBI Taxonomy" id="1455938"/>
    <lineage>
        <taxon>Archaea</taxon>
        <taxon>Nitrososphaerota</taxon>
        <taxon>environmental samples</taxon>
    </lineage>
</organism>
<name>A0A075G2Y5_9ARCH</name>
<evidence type="ECO:0000313" key="3">
    <source>
        <dbReference type="EMBL" id="AIE96126.1"/>
    </source>
</evidence>
<feature type="transmembrane region" description="Helical" evidence="1">
    <location>
        <begin position="262"/>
        <end position="280"/>
    </location>
</feature>
<proteinExistence type="predicted"/>
<feature type="transmembrane region" description="Helical" evidence="1">
    <location>
        <begin position="7"/>
        <end position="30"/>
    </location>
</feature>
<accession>A0A075G2Y5</accession>
<dbReference type="Pfam" id="PF02517">
    <property type="entry name" value="Rce1-like"/>
    <property type="match status" value="1"/>
</dbReference>
<dbReference type="GO" id="GO:0004175">
    <property type="term" value="F:endopeptidase activity"/>
    <property type="evidence" value="ECO:0007669"/>
    <property type="project" value="UniProtKB-ARBA"/>
</dbReference>
<dbReference type="EMBL" id="KF900469">
    <property type="protein sequence ID" value="AIE96126.1"/>
    <property type="molecule type" value="Genomic_DNA"/>
</dbReference>
<sequence>MPNLNNILHGFGIPLSALVSVIFGLMILSFPLGTYTIFNSNIGDDIDYNFPLEQFDIFVAGLNLGIPLEFEIGDMFIIFWSIFLILFVVTFLGPKNNFLKSVNRLLTKEHDSPDSNYLVNIIKWFSIIVLISGIINFIQESFGVSTLPPAYTNDLTLFLAITISPITEELGFRVMLIGIPLFLIFAHKSSIKFFFSALWHPYNNLHIMEHKRAISIIVVVGLFFGLAHIISGEPWSEGKFAQAAISGIIIGWVYYRYGLISAILVHWATNYFIYSYIFFISDLNQVSIQNALSHSMIGTLEIILVATGIISLGMVILNYFNQKTRKN</sequence>
<evidence type="ECO:0000259" key="2">
    <source>
        <dbReference type="Pfam" id="PF02517"/>
    </source>
</evidence>
<evidence type="ECO:0000256" key="1">
    <source>
        <dbReference type="SAM" id="Phobius"/>
    </source>
</evidence>
<feature type="transmembrane region" description="Helical" evidence="1">
    <location>
        <begin position="115"/>
        <end position="138"/>
    </location>
</feature>
<feature type="transmembrane region" description="Helical" evidence="1">
    <location>
        <begin position="75"/>
        <end position="94"/>
    </location>
</feature>
<keyword evidence="1" id="KW-1133">Transmembrane helix</keyword>
<dbReference type="AlphaFoldDB" id="A0A075G2Y5"/>
<keyword evidence="1" id="KW-0812">Transmembrane</keyword>
<feature type="transmembrane region" description="Helical" evidence="1">
    <location>
        <begin position="213"/>
        <end position="232"/>
    </location>
</feature>
<feature type="transmembrane region" description="Helical" evidence="1">
    <location>
        <begin position="238"/>
        <end position="255"/>
    </location>
</feature>
<keyword evidence="1" id="KW-0472">Membrane</keyword>
<feature type="transmembrane region" description="Helical" evidence="1">
    <location>
        <begin position="300"/>
        <end position="320"/>
    </location>
</feature>
<dbReference type="GO" id="GO:0080120">
    <property type="term" value="P:CAAX-box protein maturation"/>
    <property type="evidence" value="ECO:0007669"/>
    <property type="project" value="UniProtKB-ARBA"/>
</dbReference>
<reference evidence="3" key="1">
    <citation type="journal article" date="2014" name="Genome Biol. Evol.">
        <title>Pangenome evidence for extensive interdomain horizontal transfer affecting lineage core and shell genes in uncultured planktonic thaumarchaeota and euryarchaeota.</title>
        <authorList>
            <person name="Deschamps P."/>
            <person name="Zivanovic Y."/>
            <person name="Moreira D."/>
            <person name="Rodriguez-Valera F."/>
            <person name="Lopez-Garcia P."/>
        </authorList>
    </citation>
    <scope>NUCLEOTIDE SEQUENCE</scope>
</reference>
<feature type="domain" description="CAAX prenyl protease 2/Lysostaphin resistance protein A-like" evidence="2">
    <location>
        <begin position="156"/>
        <end position="272"/>
    </location>
</feature>
<dbReference type="InterPro" id="IPR003675">
    <property type="entry name" value="Rce1/LyrA-like_dom"/>
</dbReference>
<protein>
    <submittedName>
        <fullName evidence="3">Abortive infection protein</fullName>
    </submittedName>
</protein>